<evidence type="ECO:0000256" key="1">
    <source>
        <dbReference type="SAM" id="MobiDB-lite"/>
    </source>
</evidence>
<feature type="region of interest" description="Disordered" evidence="1">
    <location>
        <begin position="122"/>
        <end position="159"/>
    </location>
</feature>
<feature type="region of interest" description="Disordered" evidence="1">
    <location>
        <begin position="33"/>
        <end position="101"/>
    </location>
</feature>
<protein>
    <submittedName>
        <fullName evidence="2">Uncharacterized protein</fullName>
    </submittedName>
</protein>
<feature type="compositionally biased region" description="Basic residues" evidence="1">
    <location>
        <begin position="92"/>
        <end position="101"/>
    </location>
</feature>
<sequence length="180" mass="19649">MPHGSRSGTDSNLAGLGVRWGLSREGTAALLGLLAGGSRPPPPLDRGGHPGLQRYQPAHQPWPNQQGTSPGRQYTRWPPSAGHVRELPERSRVRKTTQSKRKAPTIILPVYYRAVKLMDTASRTKSHSHGSAGSRTRLDSTHHTRRHDRVKWGGSQVHGPENLGDPLMLNALLQHIGGTV</sequence>
<evidence type="ECO:0000313" key="2">
    <source>
        <dbReference type="EMBL" id="CAH2222184.1"/>
    </source>
</evidence>
<organism evidence="2 3">
    <name type="scientific">Pelobates cultripes</name>
    <name type="common">Western spadefoot toad</name>
    <dbReference type="NCBI Taxonomy" id="61616"/>
    <lineage>
        <taxon>Eukaryota</taxon>
        <taxon>Metazoa</taxon>
        <taxon>Chordata</taxon>
        <taxon>Craniata</taxon>
        <taxon>Vertebrata</taxon>
        <taxon>Euteleostomi</taxon>
        <taxon>Amphibia</taxon>
        <taxon>Batrachia</taxon>
        <taxon>Anura</taxon>
        <taxon>Pelobatoidea</taxon>
        <taxon>Pelobatidae</taxon>
        <taxon>Pelobates</taxon>
    </lineage>
</organism>
<feature type="compositionally biased region" description="Polar residues" evidence="1">
    <location>
        <begin position="62"/>
        <end position="72"/>
    </location>
</feature>
<reference evidence="2" key="1">
    <citation type="submission" date="2022-03" db="EMBL/GenBank/DDBJ databases">
        <authorList>
            <person name="Alioto T."/>
            <person name="Alioto T."/>
            <person name="Gomez Garrido J."/>
        </authorList>
    </citation>
    <scope>NUCLEOTIDE SEQUENCE</scope>
</reference>
<dbReference type="AlphaFoldDB" id="A0AAD1R1S7"/>
<gene>
    <name evidence="2" type="ORF">PECUL_23A009990</name>
</gene>
<dbReference type="Proteomes" id="UP001295444">
    <property type="component" value="Chromosome 01"/>
</dbReference>
<name>A0AAD1R1S7_PELCU</name>
<evidence type="ECO:0000313" key="3">
    <source>
        <dbReference type="Proteomes" id="UP001295444"/>
    </source>
</evidence>
<keyword evidence="3" id="KW-1185">Reference proteome</keyword>
<proteinExistence type="predicted"/>
<dbReference type="EMBL" id="OW240912">
    <property type="protein sequence ID" value="CAH2222184.1"/>
    <property type="molecule type" value="Genomic_DNA"/>
</dbReference>
<accession>A0AAD1R1S7</accession>